<gene>
    <name evidence="2" type="ORF">PAA8504_03708</name>
</gene>
<keyword evidence="3" id="KW-1185">Reference proteome</keyword>
<feature type="region of interest" description="Disordered" evidence="1">
    <location>
        <begin position="110"/>
        <end position="130"/>
    </location>
</feature>
<evidence type="ECO:0000313" key="2">
    <source>
        <dbReference type="EMBL" id="SPJ25856.1"/>
    </source>
</evidence>
<accession>A0A2R8C0J2</accession>
<organism evidence="2 3">
    <name type="scientific">Palleronia abyssalis</name>
    <dbReference type="NCBI Taxonomy" id="1501240"/>
    <lineage>
        <taxon>Bacteria</taxon>
        <taxon>Pseudomonadati</taxon>
        <taxon>Pseudomonadota</taxon>
        <taxon>Alphaproteobacteria</taxon>
        <taxon>Rhodobacterales</taxon>
        <taxon>Roseobacteraceae</taxon>
        <taxon>Palleronia</taxon>
    </lineage>
</organism>
<protein>
    <submittedName>
        <fullName evidence="2">Uncharacterized protein</fullName>
    </submittedName>
</protein>
<name>A0A2R8C0J2_9RHOB</name>
<evidence type="ECO:0000313" key="3">
    <source>
        <dbReference type="Proteomes" id="UP000244912"/>
    </source>
</evidence>
<sequence length="303" mass="32198">MAMTHLVRWAARAPAPVYAAIGPGRQAEVERLLTRPGLNRAKTPRDAAILLVAGDLPSSSLDALNRLHDQLPRPRTTLRWLDGDQEAIAHRITTALRALCDGAAGEDDRLPDTPANEWKGIGPHGQGGKGMMGGTPYGRPMAMTGKDVRDGLQLDRYTTRVGPFAPMLPPGLVLEVTLQGDVICEASVQAAPFAQPAEADAPALCAARMLRLLGLDAAADRVIRGRPLRAAWVTGAVPRGLARINDTDARDRLSAWLRSRTVTVAPPDLAALLPGSEWSEAMLILASLPPSALIRAARATEAA</sequence>
<dbReference type="OrthoDB" id="6178681at2"/>
<dbReference type="EMBL" id="ONZF01000012">
    <property type="protein sequence ID" value="SPJ25856.1"/>
    <property type="molecule type" value="Genomic_DNA"/>
</dbReference>
<dbReference type="Proteomes" id="UP000244912">
    <property type="component" value="Unassembled WGS sequence"/>
</dbReference>
<reference evidence="3" key="1">
    <citation type="submission" date="2018-03" db="EMBL/GenBank/DDBJ databases">
        <authorList>
            <person name="Rodrigo-Torres L."/>
            <person name="Arahal R. D."/>
            <person name="Lucena T."/>
        </authorList>
    </citation>
    <scope>NUCLEOTIDE SEQUENCE [LARGE SCALE GENOMIC DNA]</scope>
    <source>
        <strain evidence="3">CECT 8504</strain>
    </source>
</reference>
<dbReference type="RefSeq" id="WP_108895583.1">
    <property type="nucleotide sequence ID" value="NZ_ONZF01000012.1"/>
</dbReference>
<evidence type="ECO:0000256" key="1">
    <source>
        <dbReference type="SAM" id="MobiDB-lite"/>
    </source>
</evidence>
<dbReference type="AlphaFoldDB" id="A0A2R8C0J2"/>
<proteinExistence type="predicted"/>